<gene>
    <name evidence="1" type="ORF">L1987_30507</name>
</gene>
<dbReference type="Proteomes" id="UP001056120">
    <property type="component" value="Linkage Group LG10"/>
</dbReference>
<proteinExistence type="predicted"/>
<comment type="caution">
    <text evidence="1">The sequence shown here is derived from an EMBL/GenBank/DDBJ whole genome shotgun (WGS) entry which is preliminary data.</text>
</comment>
<reference evidence="1 2" key="2">
    <citation type="journal article" date="2022" name="Mol. Ecol. Resour.">
        <title>The genomes of chicory, endive, great burdock and yacon provide insights into Asteraceae paleo-polyploidization history and plant inulin production.</title>
        <authorList>
            <person name="Fan W."/>
            <person name="Wang S."/>
            <person name="Wang H."/>
            <person name="Wang A."/>
            <person name="Jiang F."/>
            <person name="Liu H."/>
            <person name="Zhao H."/>
            <person name="Xu D."/>
            <person name="Zhang Y."/>
        </authorList>
    </citation>
    <scope>NUCLEOTIDE SEQUENCE [LARGE SCALE GENOMIC DNA]</scope>
    <source>
        <strain evidence="2">cv. Yunnan</strain>
        <tissue evidence="1">Leaves</tissue>
    </source>
</reference>
<accession>A0ACB9I4F5</accession>
<sequence length="218" mass="23338">MGGGGSSRRLPRLPILAEAADRQGSRFADGLDYVLMGIGTIDFYKLMDEVENEDLVFTLETTVDKFGEEMEPYALGLCQSLLVFLSFINQCDEEADDPGALAASGCLRAISTILESVSRLPHIFAHIEPTLLPIMGRMVTTDGQGDSRWWWETVVEAAAKKETDSVVVGDGGGGGGSGVGWMGASGGKMVGTIEMVVPLRRLGFDLGFLPLKDVTVCE</sequence>
<evidence type="ECO:0000313" key="2">
    <source>
        <dbReference type="Proteomes" id="UP001056120"/>
    </source>
</evidence>
<evidence type="ECO:0000313" key="1">
    <source>
        <dbReference type="EMBL" id="KAI3802375.1"/>
    </source>
</evidence>
<name>A0ACB9I4F5_9ASTR</name>
<protein>
    <submittedName>
        <fullName evidence="1">Uncharacterized protein</fullName>
    </submittedName>
</protein>
<organism evidence="1 2">
    <name type="scientific">Smallanthus sonchifolius</name>
    <dbReference type="NCBI Taxonomy" id="185202"/>
    <lineage>
        <taxon>Eukaryota</taxon>
        <taxon>Viridiplantae</taxon>
        <taxon>Streptophyta</taxon>
        <taxon>Embryophyta</taxon>
        <taxon>Tracheophyta</taxon>
        <taxon>Spermatophyta</taxon>
        <taxon>Magnoliopsida</taxon>
        <taxon>eudicotyledons</taxon>
        <taxon>Gunneridae</taxon>
        <taxon>Pentapetalae</taxon>
        <taxon>asterids</taxon>
        <taxon>campanulids</taxon>
        <taxon>Asterales</taxon>
        <taxon>Asteraceae</taxon>
        <taxon>Asteroideae</taxon>
        <taxon>Heliantheae alliance</taxon>
        <taxon>Millerieae</taxon>
        <taxon>Smallanthus</taxon>
    </lineage>
</organism>
<dbReference type="EMBL" id="CM042027">
    <property type="protein sequence ID" value="KAI3802375.1"/>
    <property type="molecule type" value="Genomic_DNA"/>
</dbReference>
<reference evidence="2" key="1">
    <citation type="journal article" date="2022" name="Mol. Ecol. Resour.">
        <title>The genomes of chicory, endive, great burdock and yacon provide insights into Asteraceae palaeo-polyploidization history and plant inulin production.</title>
        <authorList>
            <person name="Fan W."/>
            <person name="Wang S."/>
            <person name="Wang H."/>
            <person name="Wang A."/>
            <person name="Jiang F."/>
            <person name="Liu H."/>
            <person name="Zhao H."/>
            <person name="Xu D."/>
            <person name="Zhang Y."/>
        </authorList>
    </citation>
    <scope>NUCLEOTIDE SEQUENCE [LARGE SCALE GENOMIC DNA]</scope>
    <source>
        <strain evidence="2">cv. Yunnan</strain>
    </source>
</reference>
<keyword evidence="2" id="KW-1185">Reference proteome</keyword>